<protein>
    <submittedName>
        <fullName evidence="2">Helix-turn-helix transcriptional regulator</fullName>
    </submittedName>
</protein>
<evidence type="ECO:0000313" key="2">
    <source>
        <dbReference type="EMBL" id="MDQ7937302.1"/>
    </source>
</evidence>
<comment type="caution">
    <text evidence="2">The sequence shown here is derived from an EMBL/GenBank/DDBJ whole genome shotgun (WGS) entry which is preliminary data.</text>
</comment>
<evidence type="ECO:0000259" key="1">
    <source>
        <dbReference type="PROSITE" id="PS50943"/>
    </source>
</evidence>
<dbReference type="PANTHER" id="PTHR37038">
    <property type="entry name" value="TRANSCRIPTIONAL REGULATOR-RELATED"/>
    <property type="match status" value="1"/>
</dbReference>
<dbReference type="InterPro" id="IPR053163">
    <property type="entry name" value="HTH-type_regulator_Rgg"/>
</dbReference>
<dbReference type="Proteomes" id="UP001227831">
    <property type="component" value="Unassembled WGS sequence"/>
</dbReference>
<dbReference type="Pfam" id="PF01381">
    <property type="entry name" value="HTH_3"/>
    <property type="match status" value="1"/>
</dbReference>
<dbReference type="InterPro" id="IPR041315">
    <property type="entry name" value="PlcR_TPR"/>
</dbReference>
<dbReference type="InterPro" id="IPR011990">
    <property type="entry name" value="TPR-like_helical_dom_sf"/>
</dbReference>
<keyword evidence="3" id="KW-1185">Reference proteome</keyword>
<dbReference type="PROSITE" id="PS50943">
    <property type="entry name" value="HTH_CROC1"/>
    <property type="match status" value="1"/>
</dbReference>
<dbReference type="CDD" id="cd00093">
    <property type="entry name" value="HTH_XRE"/>
    <property type="match status" value="1"/>
</dbReference>
<dbReference type="InterPro" id="IPR010982">
    <property type="entry name" value="Lambda_DNA-bd_dom_sf"/>
</dbReference>
<sequence>MIAIPAQPDHTLPQLLGNRLAQARKQNRLSQKQLSQGICSQSMISSLEQGNYVPNVILLSKLCQRLHLSMDHLVLKDYPTIDHLAGFNQKIKQLCNDHRYPQMLDYLSQTSITDTIYRDEDNQTYYYYYGIAAYQVTQNARTGLRYLNLALNETFTRHQSMITPNELLILTAIAFLTCRSHQTEAGLSEFETHLNRVRQQRVTKTSENTNILFYQYGLSCYEAGQYQLAANVIAEGIKWTTDHDSHYMLADLFFLLAKVHQALKRPNDDLLLKSQTLAEIFVVETYPI</sequence>
<gene>
    <name evidence="2" type="ORF">RA086_06630</name>
</gene>
<dbReference type="InterPro" id="IPR001387">
    <property type="entry name" value="Cro/C1-type_HTH"/>
</dbReference>
<name>A0ABU1A8R2_9LACO</name>
<dbReference type="SUPFAM" id="SSF48452">
    <property type="entry name" value="TPR-like"/>
    <property type="match status" value="1"/>
</dbReference>
<dbReference type="PANTHER" id="PTHR37038:SF14">
    <property type="entry name" value="TRANSCRIPTIONAL ACTIVATOR"/>
    <property type="match status" value="1"/>
</dbReference>
<dbReference type="EMBL" id="JAVCWF010000001">
    <property type="protein sequence ID" value="MDQ7937302.1"/>
    <property type="molecule type" value="Genomic_DNA"/>
</dbReference>
<proteinExistence type="predicted"/>
<evidence type="ECO:0000313" key="3">
    <source>
        <dbReference type="Proteomes" id="UP001227831"/>
    </source>
</evidence>
<dbReference type="RefSeq" id="WP_308703055.1">
    <property type="nucleotide sequence ID" value="NZ_JAVCWF010000001.1"/>
</dbReference>
<dbReference type="SMART" id="SM00530">
    <property type="entry name" value="HTH_XRE"/>
    <property type="match status" value="1"/>
</dbReference>
<reference evidence="2 3" key="1">
    <citation type="journal article" date="2023" name="Int. J. Syst. Evol. Microbiol.">
        <title>Lactiplantibacillus brownii sp. nov., a novel psychrotolerant species isolated from sauerkraut.</title>
        <authorList>
            <person name="Heng Y.C."/>
            <person name="Silvaraju S."/>
            <person name="Lee J.K.Y."/>
            <person name="Kittelmann S."/>
        </authorList>
    </citation>
    <scope>NUCLEOTIDE SEQUENCE [LARGE SCALE GENOMIC DNA]</scope>
    <source>
        <strain evidence="2 3">WILCCON 0030</strain>
    </source>
</reference>
<feature type="domain" description="HTH cro/C1-type" evidence="1">
    <location>
        <begin position="20"/>
        <end position="73"/>
    </location>
</feature>
<dbReference type="SUPFAM" id="SSF47413">
    <property type="entry name" value="lambda repressor-like DNA-binding domains"/>
    <property type="match status" value="1"/>
</dbReference>
<dbReference type="Pfam" id="PF18768">
    <property type="entry name" value="RNPP_C"/>
    <property type="match status" value="1"/>
</dbReference>
<dbReference type="Gene3D" id="1.25.40.10">
    <property type="entry name" value="Tetratricopeptide repeat domain"/>
    <property type="match status" value="1"/>
</dbReference>
<organism evidence="2 3">
    <name type="scientific">Lactiplantibacillus brownii</name>
    <dbReference type="NCBI Taxonomy" id="3069269"/>
    <lineage>
        <taxon>Bacteria</taxon>
        <taxon>Bacillati</taxon>
        <taxon>Bacillota</taxon>
        <taxon>Bacilli</taxon>
        <taxon>Lactobacillales</taxon>
        <taxon>Lactobacillaceae</taxon>
        <taxon>Lactiplantibacillus</taxon>
    </lineage>
</organism>
<accession>A0ABU1A8R2</accession>